<feature type="transmembrane region" description="Helical" evidence="1">
    <location>
        <begin position="402"/>
        <end position="419"/>
    </location>
</feature>
<protein>
    <submittedName>
        <fullName evidence="2">DUF2079 domain-containing protein</fullName>
    </submittedName>
</protein>
<dbReference type="Pfam" id="PF09852">
    <property type="entry name" value="DUF2079"/>
    <property type="match status" value="1"/>
</dbReference>
<dbReference type="InterPro" id="IPR018650">
    <property type="entry name" value="STSV1_Orf64"/>
</dbReference>
<dbReference type="EMBL" id="JAXIVS010000010">
    <property type="protein sequence ID" value="MDY7230242.1"/>
    <property type="molecule type" value="Genomic_DNA"/>
</dbReference>
<gene>
    <name evidence="2" type="ORF">SYV04_27850</name>
</gene>
<feature type="transmembrane region" description="Helical" evidence="1">
    <location>
        <begin position="41"/>
        <end position="61"/>
    </location>
</feature>
<feature type="transmembrane region" description="Helical" evidence="1">
    <location>
        <begin position="178"/>
        <end position="196"/>
    </location>
</feature>
<evidence type="ECO:0000313" key="2">
    <source>
        <dbReference type="EMBL" id="MDY7230242.1"/>
    </source>
</evidence>
<keyword evidence="1" id="KW-1133">Transmembrane helix</keyword>
<feature type="transmembrane region" description="Helical" evidence="1">
    <location>
        <begin position="9"/>
        <end position="29"/>
    </location>
</feature>
<keyword evidence="3" id="KW-1185">Reference proteome</keyword>
<comment type="caution">
    <text evidence="2">The sequence shown here is derived from an EMBL/GenBank/DDBJ whole genome shotgun (WGS) entry which is preliminary data.</text>
</comment>
<evidence type="ECO:0000256" key="1">
    <source>
        <dbReference type="SAM" id="Phobius"/>
    </source>
</evidence>
<reference evidence="2 3" key="1">
    <citation type="submission" date="2023-12" db="EMBL/GenBank/DDBJ databases">
        <title>the genome sequence of Hyalangium sp. s54d21.</title>
        <authorList>
            <person name="Zhang X."/>
        </authorList>
    </citation>
    <scope>NUCLEOTIDE SEQUENCE [LARGE SCALE GENOMIC DNA]</scope>
    <source>
        <strain evidence="3">s54d21</strain>
    </source>
</reference>
<keyword evidence="1" id="KW-0472">Membrane</keyword>
<proteinExistence type="predicted"/>
<name>A0ABU5HAU5_9BACT</name>
<organism evidence="2 3">
    <name type="scientific">Hyalangium rubrum</name>
    <dbReference type="NCBI Taxonomy" id="3103134"/>
    <lineage>
        <taxon>Bacteria</taxon>
        <taxon>Pseudomonadati</taxon>
        <taxon>Myxococcota</taxon>
        <taxon>Myxococcia</taxon>
        <taxon>Myxococcales</taxon>
        <taxon>Cystobacterineae</taxon>
        <taxon>Archangiaceae</taxon>
        <taxon>Hyalangium</taxon>
    </lineage>
</organism>
<evidence type="ECO:0000313" key="3">
    <source>
        <dbReference type="Proteomes" id="UP001291309"/>
    </source>
</evidence>
<feature type="transmembrane region" description="Helical" evidence="1">
    <location>
        <begin position="369"/>
        <end position="390"/>
    </location>
</feature>
<dbReference type="RefSeq" id="WP_321548963.1">
    <property type="nucleotide sequence ID" value="NZ_JAXIVS010000010.1"/>
</dbReference>
<dbReference type="Proteomes" id="UP001291309">
    <property type="component" value="Unassembled WGS sequence"/>
</dbReference>
<feature type="transmembrane region" description="Helical" evidence="1">
    <location>
        <begin position="147"/>
        <end position="166"/>
    </location>
</feature>
<keyword evidence="1" id="KW-0812">Transmembrane</keyword>
<feature type="transmembrane region" description="Helical" evidence="1">
    <location>
        <begin position="223"/>
        <end position="253"/>
    </location>
</feature>
<feature type="transmembrane region" description="Helical" evidence="1">
    <location>
        <begin position="331"/>
        <end position="357"/>
    </location>
</feature>
<feature type="transmembrane region" description="Helical" evidence="1">
    <location>
        <begin position="73"/>
        <end position="91"/>
    </location>
</feature>
<sequence length="531" mass="59723">MLRSPQRLYILYTLALSGVLLLMAPLSWLHKELGAPRNWQTLLNVLLVLALAWAGGLREGTSEATLPARVKRLFVIAVAVYCVSVQLGRYFSFAINGVDFSIFDWMLYNTNHRDFGYSPIYDVNHFGVHATYVLFPLVVLHRLFETPLLLCLTTAALVGGAAWPLWRLGKRVLPHEGLCVLLVLAYLTTPFTSVLLDGGFRPEVCYPLFGLTFLLGWVERRPALWGAALVAFLGIKEDAAFYVIAFALGVFLFERARWRPALGMLVAAAALFVFNVRFFQPLMLQGSNYAQPTYVTFWGQYGATLPEIVRNMLTSPLRLLGDVLTSGWYRVFAPALFLPLLSSRALVPMLATVFLLGSTSYAKMRGFGTYYPVTLLPFFFWGFTEAYAVLGRHPWLARLREGLLVVALLLFPLVGGNYAKFSRPPSEVRQALPSVRERLAREPGPICAQTVFFPHLPYELPLRPLFEDCWEHPEWSKLAHPELEPYPFTRAAFQRHLEEARRQGRTEELGAGFVLIDPGARGPSTSVDTSR</sequence>
<accession>A0ABU5HAU5</accession>
<feature type="transmembrane region" description="Helical" evidence="1">
    <location>
        <begin position="260"/>
        <end position="279"/>
    </location>
</feature>